<dbReference type="PANTHER" id="PTHR40396">
    <property type="entry name" value="ATPASE-LIKE PROTEIN"/>
    <property type="match status" value="1"/>
</dbReference>
<dbReference type="GO" id="GO:0005524">
    <property type="term" value="F:ATP binding"/>
    <property type="evidence" value="ECO:0007669"/>
    <property type="project" value="UniProtKB-KW"/>
</dbReference>
<evidence type="ECO:0000259" key="1">
    <source>
        <dbReference type="Pfam" id="PF13304"/>
    </source>
</evidence>
<dbReference type="AlphaFoldDB" id="A0A098S7C8"/>
<dbReference type="InterPro" id="IPR003959">
    <property type="entry name" value="ATPase_AAA_core"/>
</dbReference>
<keyword evidence="3" id="KW-1185">Reference proteome</keyword>
<dbReference type="STRING" id="1524460.IX84_11425"/>
<feature type="domain" description="ATPase AAA-type core" evidence="1">
    <location>
        <begin position="48"/>
        <end position="131"/>
    </location>
</feature>
<sequence length="432" mass="49114">MILNFSLQNFGPVGEEQVLTFEADKSDHLEDHYVIQAGGYRVLKLGLIYGANASGKTTILKALHFLRKLVLEPEDKKTGELEFTPFLFDEESQKQPARLSIDFIHNEVRYDYAVEFNSSAIVSERLDFYAPKKANVFKRKTDLEHQFTEITFGSKIKTNAALRKALESNTLWNNTVLGGFLKINAKLHELSEAVAWFEEYLMPMVYTKTELDDFVTARIKEGSIDKATVVSILKKADFNVSDILFEDKELPIPDGLIDFLESQMKELSSGTAKTLREKGKITSVDVELQHTVGGAQFRLPFEMESEGTKRYYGFAGLLALLLKDEHIILIDELESSLHPDLYLHFILSFLINAEKSQLLATTHYRELLDNRDIFRNDAIWFTNKSEAGATELYSLADFDTSVVRDTSNVLNAYKSGRLRAVPNLGDYYIELN</sequence>
<dbReference type="GO" id="GO:0016887">
    <property type="term" value="F:ATP hydrolysis activity"/>
    <property type="evidence" value="ECO:0007669"/>
    <property type="project" value="InterPro"/>
</dbReference>
<dbReference type="RefSeq" id="WP_044220128.1">
    <property type="nucleotide sequence ID" value="NZ_JBKAGJ010000071.1"/>
</dbReference>
<comment type="caution">
    <text evidence="2">The sequence shown here is derived from an EMBL/GenBank/DDBJ whole genome shotgun (WGS) entry which is preliminary data.</text>
</comment>
<proteinExistence type="predicted"/>
<reference evidence="2 3" key="1">
    <citation type="journal article" date="2014" name="Int. J. Syst. Evol. Microbiol.">
        <title>Phaeodactylibacter xiamenensis gen. nov., sp. nov., a member of the family Saprospiraceae isolated from the marine alga Phaeodactylum tricornutum.</title>
        <authorList>
            <person name="Chen Z.Jr."/>
            <person name="Lei X."/>
            <person name="Lai Q."/>
            <person name="Li Y."/>
            <person name="Zhang B."/>
            <person name="Zhang J."/>
            <person name="Zhang H."/>
            <person name="Yang L."/>
            <person name="Zheng W."/>
            <person name="Tian Y."/>
            <person name="Yu Z."/>
            <person name="Xu H.Jr."/>
            <person name="Zheng T."/>
        </authorList>
    </citation>
    <scope>NUCLEOTIDE SEQUENCE [LARGE SCALE GENOMIC DNA]</scope>
    <source>
        <strain evidence="2 3">KD52</strain>
    </source>
</reference>
<evidence type="ECO:0000313" key="3">
    <source>
        <dbReference type="Proteomes" id="UP000029736"/>
    </source>
</evidence>
<dbReference type="OrthoDB" id="9809324at2"/>
<dbReference type="SUPFAM" id="SSF52540">
    <property type="entry name" value="P-loop containing nucleoside triphosphate hydrolases"/>
    <property type="match status" value="1"/>
</dbReference>
<name>A0A098S7C8_9BACT</name>
<dbReference type="Proteomes" id="UP000029736">
    <property type="component" value="Unassembled WGS sequence"/>
</dbReference>
<keyword evidence="2" id="KW-0547">Nucleotide-binding</keyword>
<keyword evidence="2" id="KW-0067">ATP-binding</keyword>
<dbReference type="Pfam" id="PF13304">
    <property type="entry name" value="AAA_21"/>
    <property type="match status" value="2"/>
</dbReference>
<dbReference type="Gene3D" id="3.40.50.300">
    <property type="entry name" value="P-loop containing nucleotide triphosphate hydrolases"/>
    <property type="match status" value="1"/>
</dbReference>
<protein>
    <submittedName>
        <fullName evidence="2">ATP-binding protein</fullName>
    </submittedName>
</protein>
<feature type="domain" description="ATPase AAA-type core" evidence="1">
    <location>
        <begin position="241"/>
        <end position="368"/>
    </location>
</feature>
<dbReference type="PANTHER" id="PTHR40396:SF1">
    <property type="entry name" value="ATPASE AAA-TYPE CORE DOMAIN-CONTAINING PROTEIN"/>
    <property type="match status" value="1"/>
</dbReference>
<dbReference type="InterPro" id="IPR027417">
    <property type="entry name" value="P-loop_NTPase"/>
</dbReference>
<organism evidence="2 3">
    <name type="scientific">Phaeodactylibacter xiamenensis</name>
    <dbReference type="NCBI Taxonomy" id="1524460"/>
    <lineage>
        <taxon>Bacteria</taxon>
        <taxon>Pseudomonadati</taxon>
        <taxon>Bacteroidota</taxon>
        <taxon>Saprospiria</taxon>
        <taxon>Saprospirales</taxon>
        <taxon>Haliscomenobacteraceae</taxon>
        <taxon>Phaeodactylibacter</taxon>
    </lineage>
</organism>
<evidence type="ECO:0000313" key="2">
    <source>
        <dbReference type="EMBL" id="KGE88006.1"/>
    </source>
</evidence>
<dbReference type="EMBL" id="JPOS01000026">
    <property type="protein sequence ID" value="KGE88006.1"/>
    <property type="molecule type" value="Genomic_DNA"/>
</dbReference>
<accession>A0A098S7C8</accession>
<gene>
    <name evidence="2" type="ORF">IX84_11425</name>
</gene>